<protein>
    <submittedName>
        <fullName evidence="2">Uncharacterized protein</fullName>
    </submittedName>
</protein>
<feature type="region of interest" description="Disordered" evidence="1">
    <location>
        <begin position="86"/>
        <end position="180"/>
    </location>
</feature>
<proteinExistence type="predicted"/>
<evidence type="ECO:0000256" key="1">
    <source>
        <dbReference type="SAM" id="MobiDB-lite"/>
    </source>
</evidence>
<dbReference type="RefSeq" id="WP_033528461.1">
    <property type="nucleotide sequence ID" value="NZ_JAVRFJ010000006.1"/>
</dbReference>
<dbReference type="Proteomes" id="UP001180737">
    <property type="component" value="Unassembled WGS sequence"/>
</dbReference>
<accession>A0ABU2YTS1</accession>
<gene>
    <name evidence="2" type="ORF">RM704_09565</name>
</gene>
<reference evidence="2" key="1">
    <citation type="submission" date="2024-05" db="EMBL/GenBank/DDBJ databases">
        <title>30 novel species of actinomycetes from the DSMZ collection.</title>
        <authorList>
            <person name="Nouioui I."/>
        </authorList>
    </citation>
    <scope>NUCLEOTIDE SEQUENCE</scope>
    <source>
        <strain evidence="2">DSM 3412</strain>
    </source>
</reference>
<comment type="caution">
    <text evidence="2">The sequence shown here is derived from an EMBL/GenBank/DDBJ whole genome shotgun (WGS) entry which is preliminary data.</text>
</comment>
<feature type="compositionally biased region" description="Polar residues" evidence="1">
    <location>
        <begin position="86"/>
        <end position="105"/>
    </location>
</feature>
<organism evidence="2 3">
    <name type="scientific">Streptomyces gottesmaniae</name>
    <dbReference type="NCBI Taxonomy" id="3075518"/>
    <lineage>
        <taxon>Bacteria</taxon>
        <taxon>Bacillati</taxon>
        <taxon>Actinomycetota</taxon>
        <taxon>Actinomycetes</taxon>
        <taxon>Kitasatosporales</taxon>
        <taxon>Streptomycetaceae</taxon>
        <taxon>Streptomyces</taxon>
    </lineage>
</organism>
<keyword evidence="3" id="KW-1185">Reference proteome</keyword>
<dbReference type="EMBL" id="JAVRFJ010000006">
    <property type="protein sequence ID" value="MDT0567714.1"/>
    <property type="molecule type" value="Genomic_DNA"/>
</dbReference>
<evidence type="ECO:0000313" key="2">
    <source>
        <dbReference type="EMBL" id="MDT0567714.1"/>
    </source>
</evidence>
<evidence type="ECO:0000313" key="3">
    <source>
        <dbReference type="Proteomes" id="UP001180737"/>
    </source>
</evidence>
<feature type="compositionally biased region" description="Low complexity" evidence="1">
    <location>
        <begin position="138"/>
        <end position="165"/>
    </location>
</feature>
<name>A0ABU2YTS1_9ACTN</name>
<sequence length="180" mass="19014">MVFKNIFDFAQNSAGLFSVKAGEAESQPAADVDFEDAREHTYDDKSTSLFIHSIHGASSRAKVVQEQSPEARVILSILGSFIQTTGDSARTQAQHAHASSVSDTASAGMAKASETVKGEEGLQKNGQLQDNPDKEAYAKAPKAPDAPKAAQPPKAPQTTAETPQQLGETETTTKKPSGSQ</sequence>
<feature type="compositionally biased region" description="Polar residues" evidence="1">
    <location>
        <begin position="166"/>
        <end position="180"/>
    </location>
</feature>